<accession>A0ABZ2ULC7</accession>
<evidence type="ECO:0000259" key="2">
    <source>
        <dbReference type="Pfam" id="PF04909"/>
    </source>
</evidence>
<dbReference type="Gene3D" id="3.20.20.140">
    <property type="entry name" value="Metal-dependent hydrolases"/>
    <property type="match status" value="1"/>
</dbReference>
<dbReference type="Pfam" id="PF04909">
    <property type="entry name" value="Amidohydro_2"/>
    <property type="match status" value="1"/>
</dbReference>
<evidence type="ECO:0000256" key="1">
    <source>
        <dbReference type="ARBA" id="ARBA00023239"/>
    </source>
</evidence>
<organism evidence="3 4">
    <name type="scientific">Flavobacterium soyae</name>
    <dbReference type="NCBI Taxonomy" id="2903098"/>
    <lineage>
        <taxon>Bacteria</taxon>
        <taxon>Pseudomonadati</taxon>
        <taxon>Bacteroidota</taxon>
        <taxon>Flavobacteriia</taxon>
        <taxon>Flavobacteriales</taxon>
        <taxon>Flavobacteriaceae</taxon>
        <taxon>Flavobacterium</taxon>
    </lineage>
</organism>
<keyword evidence="1" id="KW-0456">Lyase</keyword>
<evidence type="ECO:0000313" key="4">
    <source>
        <dbReference type="Proteomes" id="UP001623852"/>
    </source>
</evidence>
<dbReference type="PANTHER" id="PTHR21240">
    <property type="entry name" value="2-AMINO-3-CARBOXYLMUCONATE-6-SEMIALDEHYDE DECARBOXYLASE"/>
    <property type="match status" value="1"/>
</dbReference>
<name>A0ABZ2ULC7_9FLAO</name>
<evidence type="ECO:0000313" key="3">
    <source>
        <dbReference type="EMBL" id="WYZ21943.1"/>
    </source>
</evidence>
<dbReference type="InterPro" id="IPR032466">
    <property type="entry name" value="Metal_Hydrolase"/>
</dbReference>
<dbReference type="InterPro" id="IPR006680">
    <property type="entry name" value="Amidohydro-rel"/>
</dbReference>
<proteinExistence type="predicted"/>
<dbReference type="Proteomes" id="UP001623852">
    <property type="component" value="Chromosome"/>
</dbReference>
<reference evidence="3 4" key="1">
    <citation type="submission" date="2024-03" db="EMBL/GenBank/DDBJ databases">
        <title>Flavobacterium soyae.</title>
        <authorList>
            <person name="Zheng W."/>
        </authorList>
    </citation>
    <scope>NUCLEOTIDE SEQUENCE [LARGE SCALE GENOMIC DNA]</scope>
    <source>
        <strain evidence="3 4">55</strain>
    </source>
</reference>
<dbReference type="InterPro" id="IPR032465">
    <property type="entry name" value="ACMSD"/>
</dbReference>
<dbReference type="EMBL" id="CP150845">
    <property type="protein sequence ID" value="WYZ21943.1"/>
    <property type="molecule type" value="Genomic_DNA"/>
</dbReference>
<dbReference type="PANTHER" id="PTHR21240:SF30">
    <property type="entry name" value="AMIDOHYDROLASE-RELATED DOMAIN-CONTAINING PROTEIN-RELATED"/>
    <property type="match status" value="1"/>
</dbReference>
<feature type="domain" description="Amidohydrolase-related" evidence="2">
    <location>
        <begin position="95"/>
        <end position="373"/>
    </location>
</feature>
<keyword evidence="4" id="KW-1185">Reference proteome</keyword>
<dbReference type="RefSeq" id="WP_406845541.1">
    <property type="nucleotide sequence ID" value="NZ_CP150845.1"/>
</dbReference>
<sequence length="373" mass="41621">MNRRDFLNTAGVLGISSAINSESVFGQTNYEIMMKPLKKIITIEEHFVLKKISQRAAEFNSKQNGGILSNDPVQKELMAIVLPTSDDIEDVGNRRIKFMDESGIDIQVLSYGAGSPQNITDRTLAIELCQEANNELAGLIKMHPTRFAGFAILPAADPNSAAEELDRAVKQLGFKGAMLSGTFNGRFFDEPEFLPVFSKAQELNVPLYMHPAIIPKSIAEYYYKSDNWPSVASAMFATAGYGWHLDSGIATVRLIASGIFDKLPNLKLISGHWGELVPFYLNRLDDQLGKTLQLNRKISDYYKNNIYVTPSGLFSEAQLKYVIEELGADNIIYSGDYPFLIDKNTRGFLEKATISREAKEKIGYKNAEKLLHL</sequence>
<gene>
    <name evidence="3" type="ORF">AABD74_10860</name>
</gene>
<dbReference type="SUPFAM" id="SSF51556">
    <property type="entry name" value="Metallo-dependent hydrolases"/>
    <property type="match status" value="1"/>
</dbReference>
<protein>
    <submittedName>
        <fullName evidence="3">Amidohydrolase family protein</fullName>
    </submittedName>
</protein>